<sequence length="469" mass="51296">MTFDDNRHHGLAEKDRMSLVQKMRDKLAQRAPARAKAPEDAPAPCTIDESACDFGQFADVKKIAIHKAVARQWGIDSLYFLCHDGVARDTTVIGGKTCLNFSTYDYLGINGSQALNAAATAALETYGSSASGSRPTSGERPPHRELERALADLHGAQDCVVFVSGHATNVWTIYQLFKKRDLVLYDSLSHNSIIQGAQFSGAVRLPFAHNDMDALEALLTAERHRYRRALIVTEGLFSMDGDIPDLPRLAELKKKFGCFLMVDEAHALGVLGPTGRGLAEHYGMDPGVVDIWMGTLSKTLCGCGGYVAGRAELVECLKYLAPGFLYSVGMSPPLAAASREAVAVMLREPERVRRLQETSRYFLEYARQKGLDTGRAQGHAVIPIMVGGSVETAMLASRLFHQGVYVIPIIFPVVEEKAARLRFFLSSAHTREQVRQALDLVARELPLVRQAAAAMTEDMDNDAGLDGQD</sequence>
<feature type="domain" description="Aminotransferase class I/classII large" evidence="3">
    <location>
        <begin position="97"/>
        <end position="439"/>
    </location>
</feature>
<evidence type="ECO:0000313" key="4">
    <source>
        <dbReference type="EMBL" id="KUG29023.1"/>
    </source>
</evidence>
<name>A0A0W8G7A3_9ZZZZ</name>
<dbReference type="InterPro" id="IPR004839">
    <property type="entry name" value="Aminotransferase_I/II_large"/>
</dbReference>
<dbReference type="Gene3D" id="3.40.640.10">
    <property type="entry name" value="Type I PLP-dependent aspartate aminotransferase-like (Major domain)"/>
    <property type="match status" value="1"/>
</dbReference>
<dbReference type="PANTHER" id="PTHR13693">
    <property type="entry name" value="CLASS II AMINOTRANSFERASE/8-AMINO-7-OXONONANOATE SYNTHASE"/>
    <property type="match status" value="1"/>
</dbReference>
<evidence type="ECO:0000259" key="3">
    <source>
        <dbReference type="Pfam" id="PF00155"/>
    </source>
</evidence>
<dbReference type="PANTHER" id="PTHR13693:SF3">
    <property type="entry name" value="LD36009P"/>
    <property type="match status" value="1"/>
</dbReference>
<dbReference type="EC" id="2.3.1.47" evidence="4"/>
<dbReference type="InterPro" id="IPR015421">
    <property type="entry name" value="PyrdxlP-dep_Trfase_major"/>
</dbReference>
<reference evidence="4" key="1">
    <citation type="journal article" date="2015" name="Proc. Natl. Acad. Sci. U.S.A.">
        <title>Networks of energetic and metabolic interactions define dynamics in microbial communities.</title>
        <authorList>
            <person name="Embree M."/>
            <person name="Liu J.K."/>
            <person name="Al-Bassam M.M."/>
            <person name="Zengler K."/>
        </authorList>
    </citation>
    <scope>NUCLEOTIDE SEQUENCE</scope>
</reference>
<dbReference type="InterPro" id="IPR050087">
    <property type="entry name" value="AON_synthase_class-II"/>
</dbReference>
<comment type="cofactor">
    <cofactor evidence="1">
        <name>pyridoxal 5'-phosphate</name>
        <dbReference type="ChEBI" id="CHEBI:597326"/>
    </cofactor>
</comment>
<dbReference type="InterPro" id="IPR015422">
    <property type="entry name" value="PyrdxlP-dep_Trfase_small"/>
</dbReference>
<dbReference type="Gene3D" id="3.90.1150.10">
    <property type="entry name" value="Aspartate Aminotransferase, domain 1"/>
    <property type="match status" value="1"/>
</dbReference>
<dbReference type="GO" id="GO:0030170">
    <property type="term" value="F:pyridoxal phosphate binding"/>
    <property type="evidence" value="ECO:0007669"/>
    <property type="project" value="InterPro"/>
</dbReference>
<accession>A0A0W8G7A3</accession>
<evidence type="ECO:0000256" key="1">
    <source>
        <dbReference type="ARBA" id="ARBA00001933"/>
    </source>
</evidence>
<organism evidence="4">
    <name type="scientific">hydrocarbon metagenome</name>
    <dbReference type="NCBI Taxonomy" id="938273"/>
    <lineage>
        <taxon>unclassified sequences</taxon>
        <taxon>metagenomes</taxon>
        <taxon>ecological metagenomes</taxon>
    </lineage>
</organism>
<gene>
    <name evidence="4" type="ORF">ASZ90_001096</name>
</gene>
<comment type="caution">
    <text evidence="4">The sequence shown here is derived from an EMBL/GenBank/DDBJ whole genome shotgun (WGS) entry which is preliminary data.</text>
</comment>
<dbReference type="SUPFAM" id="SSF53383">
    <property type="entry name" value="PLP-dependent transferases"/>
    <property type="match status" value="1"/>
</dbReference>
<keyword evidence="2 4" id="KW-0808">Transferase</keyword>
<dbReference type="CDD" id="cd06454">
    <property type="entry name" value="KBL_like"/>
    <property type="match status" value="1"/>
</dbReference>
<evidence type="ECO:0000256" key="2">
    <source>
        <dbReference type="ARBA" id="ARBA00022679"/>
    </source>
</evidence>
<proteinExistence type="predicted"/>
<keyword evidence="4" id="KW-0012">Acyltransferase</keyword>
<dbReference type="EMBL" id="LNQE01000142">
    <property type="protein sequence ID" value="KUG29023.1"/>
    <property type="molecule type" value="Genomic_DNA"/>
</dbReference>
<dbReference type="AlphaFoldDB" id="A0A0W8G7A3"/>
<dbReference type="Pfam" id="PF00155">
    <property type="entry name" value="Aminotran_1_2"/>
    <property type="match status" value="1"/>
</dbReference>
<dbReference type="InterPro" id="IPR015424">
    <property type="entry name" value="PyrdxlP-dep_Trfase"/>
</dbReference>
<dbReference type="GO" id="GO:0008710">
    <property type="term" value="F:8-amino-7-oxononanoate synthase activity"/>
    <property type="evidence" value="ECO:0007669"/>
    <property type="project" value="UniProtKB-EC"/>
</dbReference>
<protein>
    <submittedName>
        <fullName evidence="4">8-amino-7-oxononanoate synthase</fullName>
        <ecNumber evidence="4">2.3.1.47</ecNumber>
    </submittedName>
</protein>